<dbReference type="Pfam" id="PF04966">
    <property type="entry name" value="OprB"/>
    <property type="match status" value="1"/>
</dbReference>
<proteinExistence type="inferred from homology"/>
<dbReference type="AlphaFoldDB" id="A0A8J4HA76"/>
<comment type="similarity">
    <text evidence="1 2">Belongs to the OprB family.</text>
</comment>
<evidence type="ECO:0000256" key="2">
    <source>
        <dbReference type="RuleBase" id="RU363072"/>
    </source>
</evidence>
<dbReference type="PANTHER" id="PTHR37944">
    <property type="entry name" value="PORIN B"/>
    <property type="match status" value="1"/>
</dbReference>
<name>A0A8J4HA76_9PROT</name>
<dbReference type="GO" id="GO:0008643">
    <property type="term" value="P:carbohydrate transport"/>
    <property type="evidence" value="ECO:0007669"/>
    <property type="project" value="InterPro"/>
</dbReference>
<dbReference type="EMBL" id="DTQM01000150">
    <property type="protein sequence ID" value="HGC43071.1"/>
    <property type="molecule type" value="Genomic_DNA"/>
</dbReference>
<dbReference type="PANTHER" id="PTHR37944:SF1">
    <property type="entry name" value="PORIN B"/>
    <property type="match status" value="1"/>
</dbReference>
<keyword evidence="2" id="KW-0732">Signal</keyword>
<protein>
    <submittedName>
        <fullName evidence="3">Carbohydrate porin</fullName>
    </submittedName>
</protein>
<dbReference type="InterPro" id="IPR007049">
    <property type="entry name" value="Carb-sel_porin_OprB"/>
</dbReference>
<organism evidence="3">
    <name type="scientific">Acidicaldus sp</name>
    <dbReference type="NCBI Taxonomy" id="1872105"/>
    <lineage>
        <taxon>Bacteria</taxon>
        <taxon>Pseudomonadati</taxon>
        <taxon>Pseudomonadota</taxon>
        <taxon>Alphaproteobacteria</taxon>
        <taxon>Acetobacterales</taxon>
        <taxon>Acetobacteraceae</taxon>
        <taxon>Acidicaldus</taxon>
    </lineage>
</organism>
<gene>
    <name evidence="3" type="ORF">ENY07_07615</name>
</gene>
<comment type="caution">
    <text evidence="3">The sequence shown here is derived from an EMBL/GenBank/DDBJ whole genome shotgun (WGS) entry which is preliminary data.</text>
</comment>
<dbReference type="InterPro" id="IPR038673">
    <property type="entry name" value="OprB_sf"/>
</dbReference>
<reference evidence="3" key="1">
    <citation type="journal article" date="2020" name="mSystems">
        <title>Genome- and Community-Level Interaction Insights into Carbon Utilization and Element Cycling Functions of Hydrothermarchaeota in Hydrothermal Sediment.</title>
        <authorList>
            <person name="Zhou Z."/>
            <person name="Liu Y."/>
            <person name="Xu W."/>
            <person name="Pan J."/>
            <person name="Luo Z.H."/>
            <person name="Li M."/>
        </authorList>
    </citation>
    <scope>NUCLEOTIDE SEQUENCE</scope>
    <source>
        <strain evidence="3">SpSt-997</strain>
    </source>
</reference>
<feature type="chain" id="PRO_5035340040" evidence="2">
    <location>
        <begin position="37"/>
        <end position="483"/>
    </location>
</feature>
<dbReference type="GO" id="GO:0015288">
    <property type="term" value="F:porin activity"/>
    <property type="evidence" value="ECO:0007669"/>
    <property type="project" value="InterPro"/>
</dbReference>
<accession>A0A8J4HA76</accession>
<dbReference type="InterPro" id="IPR052932">
    <property type="entry name" value="OprB_Porin"/>
</dbReference>
<dbReference type="Gene3D" id="2.40.160.180">
    <property type="entry name" value="Carbohydrate-selective porin OprB"/>
    <property type="match status" value="1"/>
</dbReference>
<feature type="signal peptide" evidence="2">
    <location>
        <begin position="1"/>
        <end position="36"/>
    </location>
</feature>
<dbReference type="GO" id="GO:0016020">
    <property type="term" value="C:membrane"/>
    <property type="evidence" value="ECO:0007669"/>
    <property type="project" value="InterPro"/>
</dbReference>
<evidence type="ECO:0000313" key="3">
    <source>
        <dbReference type="EMBL" id="HGC43071.1"/>
    </source>
</evidence>
<sequence length="483" mass="51783">MAGAHPKGRRCARWRSFIQASLLVALSLAQPPPARADTDMQPAVQEDVNANLPAEPESFWTRKTMTGDWGGLRSALSAEGINISLNYTSDFLDNVQGGIKQGGVYEALLLGQIDIDLEKLLDWKGASFHISGMTVEGEPEGHGLTNGYVGSLLTVSNIEAAPTTKIYTLWFQQVVDQGNVSLRLGVLGIDDEFMVSPTSQLFLGNTFAGITNDLPAGGATYPLAAPAARLALRPLAHVLWMTGVFDGDPTGGDGSTFINEQQPSGTLFSFSGGVFVVSELDVSTVALPTAPSAPLMVKFGVWYDSGTHFASLRYDNAGVSLASPASDGVPRNHVGDDGAYGVIDWPLFRLRAGSDQGISAFLRASVSPSDENLVDRFADGGIVEKGLIPTRPADLFGVAFAYSHVSSAERDFDLAERMYVNPDYPLANYEFQLEETYQITLTKWWALQPDVQEYFHPGGNAANPGGSLRKNALVAGLRLIASF</sequence>
<evidence type="ECO:0000256" key="1">
    <source>
        <dbReference type="ARBA" id="ARBA00008769"/>
    </source>
</evidence>